<organism evidence="1 2">
    <name type="scientific">Exiguobacterium oxidotolerans</name>
    <dbReference type="NCBI Taxonomy" id="223958"/>
    <lineage>
        <taxon>Bacteria</taxon>
        <taxon>Bacillati</taxon>
        <taxon>Bacillota</taxon>
        <taxon>Bacilli</taxon>
        <taxon>Bacillales</taxon>
        <taxon>Bacillales Family XII. Incertae Sedis</taxon>
        <taxon>Exiguobacterium</taxon>
    </lineage>
</organism>
<proteinExistence type="predicted"/>
<dbReference type="Proteomes" id="UP000439752">
    <property type="component" value="Unassembled WGS sequence"/>
</dbReference>
<accession>A0A653IEV7</accession>
<dbReference type="AlphaFoldDB" id="A0A653IEV7"/>
<gene>
    <name evidence="1" type="ORF">EXIGUO9Y_360066</name>
</gene>
<evidence type="ECO:0000313" key="1">
    <source>
        <dbReference type="EMBL" id="VWX37786.1"/>
    </source>
</evidence>
<name>A0A653IEV7_9BACL</name>
<dbReference type="EMBL" id="CABWKQ010000030">
    <property type="protein sequence ID" value="VWX37786.1"/>
    <property type="molecule type" value="Genomic_DNA"/>
</dbReference>
<evidence type="ECO:0000313" key="2">
    <source>
        <dbReference type="Proteomes" id="UP000439752"/>
    </source>
</evidence>
<sequence>MHFDQALHLLQKMGPEVDKRGLRIASRFYDQLEKNHSRQLEQMGQQEMRLQNRELRILRLSRLLHHVTNQQEPSELFKLVLLEEINQTKSFILSYPEIVSQEILLAVQWEFKLEATDPLLEAWSIVHHQLVDTCRHFCKYSSRDDSKQLEVLLIAETHHLGAVIDEARYALTNQRKTTLVHLNDREAVSAKMTRTLEGLIQKGLVFHTMHQNSADEGTAEFLGMIASDDPIVFVSGSSRFIADVQRILEPLPVIFGPFVADNALPS</sequence>
<reference evidence="1 2" key="1">
    <citation type="submission" date="2019-10" db="EMBL/GenBank/DDBJ databases">
        <authorList>
            <person name="Karimi E."/>
        </authorList>
    </citation>
    <scope>NUCLEOTIDE SEQUENCE [LARGE SCALE GENOMIC DNA]</scope>
    <source>
        <strain evidence="1">Exiguobacterium sp. 9Y</strain>
    </source>
</reference>
<keyword evidence="2" id="KW-1185">Reference proteome</keyword>
<protein>
    <submittedName>
        <fullName evidence="1">Uncharacterized protein</fullName>
    </submittedName>
</protein>
<dbReference type="RefSeq" id="WP_159173732.1">
    <property type="nucleotide sequence ID" value="NZ_LR732312.1"/>
</dbReference>